<accession>S2W2Y2</accession>
<dbReference type="InterPro" id="IPR015946">
    <property type="entry name" value="KH_dom-like_a/b"/>
</dbReference>
<dbReference type="InterPro" id="IPR020053">
    <property type="entry name" value="Ribosome-bd_factorA_CS"/>
</dbReference>
<dbReference type="InterPro" id="IPR023799">
    <property type="entry name" value="RbfA_dom_sf"/>
</dbReference>
<keyword evidence="1 2" id="KW-0690">Ribosome biogenesis</keyword>
<evidence type="ECO:0000256" key="2">
    <source>
        <dbReference type="HAMAP-Rule" id="MF_00003"/>
    </source>
</evidence>
<reference evidence="4 5" key="1">
    <citation type="submission" date="2013-05" db="EMBL/GenBank/DDBJ databases">
        <title>The Genome Sequence of Actinobaculum schaalii FB123-CNA2.</title>
        <authorList>
            <consortium name="The Broad Institute Genomics Platform"/>
            <person name="Earl A."/>
            <person name="Ward D."/>
            <person name="Feldgarden M."/>
            <person name="Gevers D."/>
            <person name="Saerens B."/>
            <person name="Vaneechoutte M."/>
            <person name="Walker B."/>
            <person name="Young S."/>
            <person name="Zeng Q."/>
            <person name="Gargeya S."/>
            <person name="Fitzgerald M."/>
            <person name="Haas B."/>
            <person name="Abouelleil A."/>
            <person name="Allen A.W."/>
            <person name="Alvarado L."/>
            <person name="Arachchi H.M."/>
            <person name="Berlin A.M."/>
            <person name="Chapman S.B."/>
            <person name="Gainer-Dewar J."/>
            <person name="Goldberg J."/>
            <person name="Griggs A."/>
            <person name="Gujja S."/>
            <person name="Hansen M."/>
            <person name="Howarth C."/>
            <person name="Imamovic A."/>
            <person name="Ireland A."/>
            <person name="Larimer J."/>
            <person name="McCowan C."/>
            <person name="Murphy C."/>
            <person name="Pearson M."/>
            <person name="Poon T.W."/>
            <person name="Priest M."/>
            <person name="Roberts A."/>
            <person name="Saif S."/>
            <person name="Shea T."/>
            <person name="Sisk P."/>
            <person name="Sykes S."/>
            <person name="Wortman J."/>
            <person name="Nusbaum C."/>
            <person name="Birren B."/>
        </authorList>
    </citation>
    <scope>NUCLEOTIDE SEQUENCE [LARGE SCALE GENOMIC DNA]</scope>
    <source>
        <strain evidence="4 5">FB123-CNA-2</strain>
    </source>
</reference>
<dbReference type="eggNOG" id="COG0858">
    <property type="taxonomic scope" value="Bacteria"/>
</dbReference>
<gene>
    <name evidence="2" type="primary">rbfA</name>
    <name evidence="4" type="ORF">HMPREF9237_00876</name>
</gene>
<dbReference type="PATRIC" id="fig|883067.3.peg.859"/>
<dbReference type="Gene3D" id="3.30.300.20">
    <property type="match status" value="1"/>
</dbReference>
<keyword evidence="2" id="KW-0963">Cytoplasm</keyword>
<dbReference type="GO" id="GO:0005829">
    <property type="term" value="C:cytosol"/>
    <property type="evidence" value="ECO:0007669"/>
    <property type="project" value="TreeGrafter"/>
</dbReference>
<dbReference type="Pfam" id="PF02033">
    <property type="entry name" value="RBFA"/>
    <property type="match status" value="1"/>
</dbReference>
<dbReference type="EMBL" id="AGWM01000010">
    <property type="protein sequence ID" value="EPD26942.1"/>
    <property type="molecule type" value="Genomic_DNA"/>
</dbReference>
<comment type="subcellular location">
    <subcellularLocation>
        <location evidence="2">Cytoplasm</location>
    </subcellularLocation>
</comment>
<comment type="caution">
    <text evidence="4">The sequence shown here is derived from an EMBL/GenBank/DDBJ whole genome shotgun (WGS) entry which is preliminary data.</text>
</comment>
<dbReference type="SUPFAM" id="SSF89919">
    <property type="entry name" value="Ribosome-binding factor A, RbfA"/>
    <property type="match status" value="1"/>
</dbReference>
<feature type="region of interest" description="Disordered" evidence="3">
    <location>
        <begin position="123"/>
        <end position="189"/>
    </location>
</feature>
<dbReference type="RefSeq" id="WP_016442502.1">
    <property type="nucleotide sequence ID" value="NZ_KE150262.1"/>
</dbReference>
<keyword evidence="5" id="KW-1185">Reference proteome</keyword>
<evidence type="ECO:0000256" key="3">
    <source>
        <dbReference type="SAM" id="MobiDB-lite"/>
    </source>
</evidence>
<dbReference type="GO" id="GO:0030490">
    <property type="term" value="P:maturation of SSU-rRNA"/>
    <property type="evidence" value="ECO:0007669"/>
    <property type="project" value="UniProtKB-UniRule"/>
</dbReference>
<evidence type="ECO:0000313" key="5">
    <source>
        <dbReference type="Proteomes" id="UP000014393"/>
    </source>
</evidence>
<dbReference type="OrthoDB" id="307788at2"/>
<dbReference type="STRING" id="59505.FB03_00705"/>
<protein>
    <recommendedName>
        <fullName evidence="2">Ribosome-binding factor A</fullName>
    </recommendedName>
</protein>
<comment type="similarity">
    <text evidence="2">Belongs to the RbfA family.</text>
</comment>
<organism evidence="4 5">
    <name type="scientific">Actinotignum schaalii FB123-CNA-2</name>
    <dbReference type="NCBI Taxonomy" id="883067"/>
    <lineage>
        <taxon>Bacteria</taxon>
        <taxon>Bacillati</taxon>
        <taxon>Actinomycetota</taxon>
        <taxon>Actinomycetes</taxon>
        <taxon>Actinomycetales</taxon>
        <taxon>Actinomycetaceae</taxon>
        <taxon>Actinotignum</taxon>
    </lineage>
</organism>
<dbReference type="PROSITE" id="PS01319">
    <property type="entry name" value="RBFA"/>
    <property type="match status" value="1"/>
</dbReference>
<dbReference type="PANTHER" id="PTHR33515:SF1">
    <property type="entry name" value="RIBOSOME-BINDING FACTOR A, CHLOROPLASTIC-RELATED"/>
    <property type="match status" value="1"/>
</dbReference>
<dbReference type="AlphaFoldDB" id="S2W2Y2"/>
<evidence type="ECO:0000256" key="1">
    <source>
        <dbReference type="ARBA" id="ARBA00022517"/>
    </source>
</evidence>
<feature type="compositionally biased region" description="Low complexity" evidence="3">
    <location>
        <begin position="154"/>
        <end position="177"/>
    </location>
</feature>
<dbReference type="Proteomes" id="UP000014393">
    <property type="component" value="Unassembled WGS sequence"/>
</dbReference>
<proteinExistence type="inferred from homology"/>
<comment type="function">
    <text evidence="2">One of several proteins that assist in the late maturation steps of the functional core of the 30S ribosomal subunit. Associates with free 30S ribosomal subunits (but not with 30S subunits that are part of 70S ribosomes or polysomes). Required for efficient processing of 16S rRNA. May interact with the 5'-terminal helix region of 16S rRNA.</text>
</comment>
<comment type="subunit">
    <text evidence="2">Monomer. Binds 30S ribosomal subunits, but not 50S ribosomal subunits or 70S ribosomes.</text>
</comment>
<sequence>MANPRAERVAKRIQQIVAQTINTRMKDPRLNMVTITDTRVTGDLQHATVFFTAIGHEHQVKDAARGLEAAKGALRSEVGRQLGLRLTPTLEFVADELPEGARTFEDVLAAALHRDAELARNAEGKEYAGEADPYRKPREVTEGDGAAAPSGYEAPSGPVAPSTPAAPSGPAAPLAPEASHETDAPESLA</sequence>
<dbReference type="PANTHER" id="PTHR33515">
    <property type="entry name" value="RIBOSOME-BINDING FACTOR A, CHLOROPLASTIC-RELATED"/>
    <property type="match status" value="1"/>
</dbReference>
<dbReference type="NCBIfam" id="TIGR00082">
    <property type="entry name" value="rbfA"/>
    <property type="match status" value="1"/>
</dbReference>
<dbReference type="HOGENOM" id="CLU_089475_0_0_11"/>
<evidence type="ECO:0000313" key="4">
    <source>
        <dbReference type="EMBL" id="EPD26942.1"/>
    </source>
</evidence>
<dbReference type="GO" id="GO:0043024">
    <property type="term" value="F:ribosomal small subunit binding"/>
    <property type="evidence" value="ECO:0007669"/>
    <property type="project" value="TreeGrafter"/>
</dbReference>
<feature type="compositionally biased region" description="Basic and acidic residues" evidence="3">
    <location>
        <begin position="123"/>
        <end position="141"/>
    </location>
</feature>
<name>S2W2Y2_9ACTO</name>
<dbReference type="InterPro" id="IPR000238">
    <property type="entry name" value="RbfA"/>
</dbReference>
<dbReference type="HAMAP" id="MF_00003">
    <property type="entry name" value="RbfA"/>
    <property type="match status" value="1"/>
</dbReference>